<name>A0A232EFV8_9HYME</name>
<dbReference type="OrthoDB" id="10045355at2759"/>
<evidence type="ECO:0000313" key="1">
    <source>
        <dbReference type="EMBL" id="OXU17249.1"/>
    </source>
</evidence>
<sequence length="801" mass="92207">MLNFSNWSNNFIKLHPGVSFIGPQKWKLVRTCLTENLATVKISSVDDLALLRLLESAELSEAKKDFVALFLLPYLIPPKRTGKRKKNADESQRPHRLSLEERRESFILHVQSANDALPRLNELKKRLLTSKQTFQPLIVAVGPVTNIESLYTANDVLPRLNELKKRLLTSKRTFRPLIVAVGPVTNIESLYVAVNDQLYPANNITSAIKLALSVFFSLHCKYPENTVTLWTLLQRLFIGIELPTDVLNVQANISILYKNKDVHDPDVPLLLESACDATDKSLDVSSNESDDDESINYEKNKIEQPYDTSLIDDSPYEYTNVINNAWLIFTANLYTKRTIPRKHVDFITQQTNTLLSTVLGTVKQNICLLIKSMNNEQVDDVNVFFNNIFTCSRNFDTEQKRFTQYENLNTFIRPESYNIGERKEYKRKNNVVQLVHVPVNAQFIRLGKVLKLFFELPDMYNETMSYIKSLESNKHIISNIIQADYWRERSKSFGDKIVFPMVMYYDDYENNNPLGTQKGVAKSGAVYIQIPVIPVQYQSKIENIFLFILFNTIDRQVLKNDIIFTKAVVELNCLNDAGIEIDLPSGPKKIFFELILFVGDNLGVHSIAGLTEKLNSRLQGFDYGANYNINKPPQLKENSLKKFSIVMSSSEMLCLVENLNLIIGQLVPLNNKHWELFLTLTEIVTIVSSSSVRNLTHALLETTIYEYLDQLKELFPNQFKPKHHFLVHYPRCMLRFGPLWKISCMRFESKNQEAKQISKSTSSRVNINRTIAIMHQLLLNCRFLIHKQLNEIFVPQSLKKK</sequence>
<accession>A0A232EFV8</accession>
<protein>
    <submittedName>
        <fullName evidence="1">Uncharacterized protein</fullName>
    </submittedName>
</protein>
<comment type="caution">
    <text evidence="1">The sequence shown here is derived from an EMBL/GenBank/DDBJ whole genome shotgun (WGS) entry which is preliminary data.</text>
</comment>
<dbReference type="STRING" id="543379.A0A232EFV8"/>
<dbReference type="Proteomes" id="UP000215335">
    <property type="component" value="Unassembled WGS sequence"/>
</dbReference>
<dbReference type="EMBL" id="NNAY01004916">
    <property type="protein sequence ID" value="OXU17249.1"/>
    <property type="molecule type" value="Genomic_DNA"/>
</dbReference>
<proteinExistence type="predicted"/>
<reference evidence="1 2" key="1">
    <citation type="journal article" date="2017" name="Curr. Biol.">
        <title>The Evolution of Venom by Co-option of Single-Copy Genes.</title>
        <authorList>
            <person name="Martinson E.O."/>
            <person name="Mrinalini"/>
            <person name="Kelkar Y.D."/>
            <person name="Chang C.H."/>
            <person name="Werren J.H."/>
        </authorList>
    </citation>
    <scope>NUCLEOTIDE SEQUENCE [LARGE SCALE GENOMIC DNA]</scope>
    <source>
        <strain evidence="1 2">Alberta</strain>
        <tissue evidence="1">Whole body</tissue>
    </source>
</reference>
<gene>
    <name evidence="1" type="ORF">TSAR_013512</name>
</gene>
<evidence type="ECO:0000313" key="2">
    <source>
        <dbReference type="Proteomes" id="UP000215335"/>
    </source>
</evidence>
<organism evidence="1 2">
    <name type="scientific">Trichomalopsis sarcophagae</name>
    <dbReference type="NCBI Taxonomy" id="543379"/>
    <lineage>
        <taxon>Eukaryota</taxon>
        <taxon>Metazoa</taxon>
        <taxon>Ecdysozoa</taxon>
        <taxon>Arthropoda</taxon>
        <taxon>Hexapoda</taxon>
        <taxon>Insecta</taxon>
        <taxon>Pterygota</taxon>
        <taxon>Neoptera</taxon>
        <taxon>Endopterygota</taxon>
        <taxon>Hymenoptera</taxon>
        <taxon>Apocrita</taxon>
        <taxon>Proctotrupomorpha</taxon>
        <taxon>Chalcidoidea</taxon>
        <taxon>Pteromalidae</taxon>
        <taxon>Pteromalinae</taxon>
        <taxon>Trichomalopsis</taxon>
    </lineage>
</organism>
<keyword evidence="2" id="KW-1185">Reference proteome</keyword>
<dbReference type="AlphaFoldDB" id="A0A232EFV8"/>